<organism evidence="2 3">
    <name type="scientific">Candidatus Iainarchaeum sp</name>
    <dbReference type="NCBI Taxonomy" id="3101447"/>
    <lineage>
        <taxon>Archaea</taxon>
        <taxon>Candidatus Iainarchaeota</taxon>
        <taxon>Candidatus Iainarchaeia</taxon>
        <taxon>Candidatus Iainarchaeales</taxon>
        <taxon>Candidatus Iainarchaeaceae</taxon>
        <taxon>Candidatus Iainarchaeum</taxon>
    </lineage>
</organism>
<evidence type="ECO:0000313" key="2">
    <source>
        <dbReference type="EMBL" id="MAG17852.1"/>
    </source>
</evidence>
<dbReference type="Pfam" id="PF04010">
    <property type="entry name" value="DUF357"/>
    <property type="match status" value="1"/>
</dbReference>
<dbReference type="Proteomes" id="UP000226712">
    <property type="component" value="Unassembled WGS sequence"/>
</dbReference>
<evidence type="ECO:0000259" key="1">
    <source>
        <dbReference type="Pfam" id="PF04010"/>
    </source>
</evidence>
<dbReference type="SUPFAM" id="SSF158372">
    <property type="entry name" value="AF1782-like"/>
    <property type="match status" value="1"/>
</dbReference>
<comment type="caution">
    <text evidence="2">The sequence shown here is derived from an EMBL/GenBank/DDBJ whole genome shotgun (WGS) entry which is preliminary data.</text>
</comment>
<sequence>MNEKEEKIEEKVSKYRELTKKALEKVGVIDSEKGNELLEMARNYYNDAMHFEKEGKLLTALAAYSYAHAWIDAGVRLGYLDGKNDDQLFVLP</sequence>
<evidence type="ECO:0000313" key="3">
    <source>
        <dbReference type="Proteomes" id="UP000226712"/>
    </source>
</evidence>
<dbReference type="AlphaFoldDB" id="A0A2D6LNT4"/>
<reference evidence="3" key="1">
    <citation type="submission" date="2017-09" db="EMBL/GenBank/DDBJ databases">
        <title>The Reconstruction of 2,631 Draft Metagenome-Assembled Genomes from the Global Oceans.</title>
        <authorList>
            <person name="Tully B.J."/>
            <person name="Graham E.D."/>
            <person name="Heidelberg J.F."/>
        </authorList>
    </citation>
    <scope>NUCLEOTIDE SEQUENCE [LARGE SCALE GENOMIC DNA]</scope>
</reference>
<feature type="domain" description="DUF357" evidence="1">
    <location>
        <begin position="14"/>
        <end position="79"/>
    </location>
</feature>
<protein>
    <recommendedName>
        <fullName evidence="1">DUF357 domain-containing protein</fullName>
    </recommendedName>
</protein>
<gene>
    <name evidence="2" type="ORF">CL944_00050</name>
</gene>
<dbReference type="EMBL" id="NZBD01000001">
    <property type="protein sequence ID" value="MAG17852.1"/>
    <property type="molecule type" value="Genomic_DNA"/>
</dbReference>
<proteinExistence type="predicted"/>
<accession>A0A2D6LNT4</accession>
<dbReference type="Gene3D" id="1.20.1270.90">
    <property type="entry name" value="AF1782-like"/>
    <property type="match status" value="1"/>
</dbReference>
<dbReference type="InterPro" id="IPR036809">
    <property type="entry name" value="AF1782-like_sf"/>
</dbReference>
<dbReference type="InterPro" id="IPR023140">
    <property type="entry name" value="DUF357"/>
</dbReference>
<name>A0A2D6LNT4_9ARCH</name>